<dbReference type="GeneID" id="93091601"/>
<reference evidence="1 2" key="1">
    <citation type="submission" date="2018-06" db="EMBL/GenBank/DDBJ databases">
        <authorList>
            <consortium name="Pathogen Informatics"/>
            <person name="Doyle S."/>
        </authorList>
    </citation>
    <scope>NUCLEOTIDE SEQUENCE [LARGE SCALE GENOMIC DNA]</scope>
    <source>
        <strain evidence="1 2">NCTC12475</strain>
    </source>
</reference>
<dbReference type="InterPro" id="IPR014825">
    <property type="entry name" value="DNA_alkylation"/>
</dbReference>
<dbReference type="Proteomes" id="UP000254920">
    <property type="component" value="Unassembled WGS sequence"/>
</dbReference>
<evidence type="ECO:0000313" key="1">
    <source>
        <dbReference type="EMBL" id="SUX11112.1"/>
    </source>
</evidence>
<gene>
    <name evidence="1" type="ORF">NCTC12475_01327</name>
</gene>
<evidence type="ECO:0000313" key="2">
    <source>
        <dbReference type="Proteomes" id="UP000254920"/>
    </source>
</evidence>
<dbReference type="RefSeq" id="WP_089181885.1">
    <property type="nucleotide sequence ID" value="NZ_CP043427.1"/>
</dbReference>
<accession>A0A381DK82</accession>
<proteinExistence type="predicted"/>
<protein>
    <submittedName>
        <fullName evidence="1">Uncharacterized protein</fullName>
    </submittedName>
</protein>
<name>A0A381DK82_9BACT</name>
<dbReference type="Gene3D" id="1.25.10.90">
    <property type="match status" value="1"/>
</dbReference>
<dbReference type="Pfam" id="PF08713">
    <property type="entry name" value="DNA_alkylation"/>
    <property type="match status" value="1"/>
</dbReference>
<sequence length="93" mass="11048">MSYQNEILEKLNKFRDKKYLEFSQKLIPNANASILGVKIPYIKKIAKEISKNYNAEMFLSLYEPKFHEEYLLKAIFLNLQKNINLEISYAKNL</sequence>
<dbReference type="EMBL" id="UFVD01000001">
    <property type="protein sequence ID" value="SUX11112.1"/>
    <property type="molecule type" value="Genomic_DNA"/>
</dbReference>
<dbReference type="OrthoDB" id="9784740at2"/>
<keyword evidence="2" id="KW-1185">Reference proteome</keyword>
<organism evidence="1 2">
    <name type="scientific">Campylobacter sputorum subsp. sputorum</name>
    <dbReference type="NCBI Taxonomy" id="32024"/>
    <lineage>
        <taxon>Bacteria</taxon>
        <taxon>Pseudomonadati</taxon>
        <taxon>Campylobacterota</taxon>
        <taxon>Epsilonproteobacteria</taxon>
        <taxon>Campylobacterales</taxon>
        <taxon>Campylobacteraceae</taxon>
        <taxon>Campylobacter</taxon>
    </lineage>
</organism>
<dbReference type="AlphaFoldDB" id="A0A381DK82"/>